<keyword evidence="15" id="KW-0067">ATP-binding</keyword>
<keyword evidence="16" id="KW-0693">Viral RNA replication</keyword>
<keyword evidence="12" id="KW-0547">Nucleotide-binding</keyword>
<evidence type="ECO:0000256" key="6">
    <source>
        <dbReference type="ARBA" id="ARBA00020936"/>
    </source>
</evidence>
<dbReference type="PROSITE" id="PS51218">
    <property type="entry name" value="SF3_HELICASE_2"/>
    <property type="match status" value="1"/>
</dbReference>
<reference evidence="24" key="2">
    <citation type="journal article" date="2024" name="Arch. Virol.">
        <title>Probing of plant transcriptomes reveals the hidden genetic diversity of the family Secoviridae.</title>
        <authorList>
            <person name="Sidharthan V.K."/>
            <person name="Reddy V."/>
            <person name="Kiran G."/>
            <person name="Rajeswari V."/>
            <person name="Baranwal V.K."/>
            <person name="Kumar M.K."/>
            <person name="Kumar K.S."/>
        </authorList>
    </citation>
    <scope>NUCLEOTIDE SEQUENCE</scope>
    <source>
        <strain evidence="24">Rea son</strain>
    </source>
</reference>
<evidence type="ECO:0000256" key="15">
    <source>
        <dbReference type="ARBA" id="ARBA00022840"/>
    </source>
</evidence>
<dbReference type="Gene3D" id="2.40.10.10">
    <property type="entry name" value="Trypsin-like serine proteases"/>
    <property type="match status" value="1"/>
</dbReference>
<evidence type="ECO:0000256" key="16">
    <source>
        <dbReference type="ARBA" id="ARBA00022953"/>
    </source>
</evidence>
<evidence type="ECO:0000256" key="18">
    <source>
        <dbReference type="ARBA" id="ARBA00023184"/>
    </source>
</evidence>
<comment type="function">
    <text evidence="3">Replicates the viral genome.</text>
</comment>
<keyword evidence="14" id="KW-0788">Thiol protease</keyword>
<evidence type="ECO:0000256" key="5">
    <source>
        <dbReference type="ARBA" id="ARBA00004379"/>
    </source>
</evidence>
<keyword evidence="18" id="KW-1038">Host endoplasmic reticulum</keyword>
<evidence type="ECO:0000256" key="9">
    <source>
        <dbReference type="ARBA" id="ARBA00022679"/>
    </source>
</evidence>
<evidence type="ECO:0000256" key="3">
    <source>
        <dbReference type="ARBA" id="ARBA00003682"/>
    </source>
</evidence>
<accession>A0AAT9J7T9</accession>
<dbReference type="GO" id="GO:0005524">
    <property type="term" value="F:ATP binding"/>
    <property type="evidence" value="ECO:0007669"/>
    <property type="project" value="UniProtKB-KW"/>
</dbReference>
<dbReference type="GO" id="GO:0039694">
    <property type="term" value="P:viral RNA genome replication"/>
    <property type="evidence" value="ECO:0007669"/>
    <property type="project" value="InterPro"/>
</dbReference>
<dbReference type="InterPro" id="IPR014759">
    <property type="entry name" value="Helicase_SF3_ssRNA_vir"/>
</dbReference>
<feature type="domain" description="SF3 helicase" evidence="22">
    <location>
        <begin position="432"/>
        <end position="595"/>
    </location>
</feature>
<dbReference type="PRINTS" id="PR00918">
    <property type="entry name" value="CALICVIRUSNS"/>
</dbReference>
<dbReference type="Gene3D" id="1.20.960.20">
    <property type="match status" value="1"/>
</dbReference>
<keyword evidence="8" id="KW-0645">Protease</keyword>
<evidence type="ECO:0000256" key="11">
    <source>
        <dbReference type="ARBA" id="ARBA00022695"/>
    </source>
</evidence>
<feature type="domain" description="Peptidase C3" evidence="23">
    <location>
        <begin position="903"/>
        <end position="1104"/>
    </location>
</feature>
<name>A0AAT9J7T9_9SECO</name>
<proteinExistence type="predicted"/>
<reference evidence="24" key="1">
    <citation type="submission" date="2023-11" db="EMBL/GenBank/DDBJ databases">
        <authorList>
            <person name="Sidharthan V.K."/>
            <person name="Reddy V."/>
            <person name="Kiran G."/>
            <person name="Rajeswari V."/>
            <person name="Baranwal V.K."/>
        </authorList>
    </citation>
    <scope>NUCLEOTIDE SEQUENCE</scope>
    <source>
        <strain evidence="24">Rea son</strain>
    </source>
</reference>
<dbReference type="GO" id="GO:0003968">
    <property type="term" value="F:RNA-directed RNA polymerase activity"/>
    <property type="evidence" value="ECO:0007669"/>
    <property type="project" value="UniProtKB-KW"/>
</dbReference>
<comment type="function">
    <text evidence="2">Thiol protease that cleaves the RNA1 and RNA2 polyproteins.</text>
</comment>
<dbReference type="Gene3D" id="3.40.50.300">
    <property type="entry name" value="P-loop containing nucleotide triphosphate hydrolases"/>
    <property type="match status" value="1"/>
</dbReference>
<dbReference type="InterPro" id="IPR043504">
    <property type="entry name" value="Peptidase_S1_PA_chymotrypsin"/>
</dbReference>
<evidence type="ECO:0000259" key="22">
    <source>
        <dbReference type="PROSITE" id="PS51218"/>
    </source>
</evidence>
<dbReference type="Pfam" id="PF00680">
    <property type="entry name" value="RdRP_1"/>
    <property type="match status" value="1"/>
</dbReference>
<dbReference type="InterPro" id="IPR009003">
    <property type="entry name" value="Peptidase_S1_PA"/>
</dbReference>
<sequence length="1970" mass="221403">MLYSSLPFALNDAHFNFLVDCCVSPVDSDNSDISLREKRLVCLIAYDNFVAEVGENCQQSSYLDNLCIDNMNALMLASADSRRSLIRTFFIDRFECDVEFPSDGNQSSVGQIGVPQIIKSSFASVCSAAISRASAFKNGMRGACESACDWVWMQIEEAFKIALGRYYAALCKAASWVKDIWTTMRTWCDNLVKEHIAWMNSFKECLSLGMAVVGVAAVLTLLEKFMIAGGIIAGPLDLTSTFLLCFLGYLGYQEGGSFFQSTGKMVVELLNACKSTVRSLSTLFGATGTEGQSADDILETFAMNIGNFDLVKTGRHFNAITQIASGIKNVWQCVQHICGYLWSVLDKCFGIQSRALADLSVMLGYDVQGWLRRCDAACEFLVLHNSAPQDILRTLRVLRSNGQNIRCALMKRDVRGSAAALATINKALERLESLLNNAIMAGSGGPRNEPLWVYVHGAPGVGKSTLTNVLVSHYLKSKELDFTDAYPRNTLDKFWSNYRRQTVVTYDDLGALSSNDNCEEAELLKLVSRDAHPLNLAGVDEKGIYFDSSLIVSSSNFISANPKANIHDKVAYDRRRGLLVEVVFKNPDQRKDPDDTLGHQRYIVKEPVEPYRQIHSFDNFLDFYAYFLDVVAQHEEVQEKISKSADIPEKTISNSLSMLAGAFAGVVPGTIQSACVKRHPGYQFLVYSDDAMYFINARGRSNDIIVDRNFEDIDSEDIDKARKDAQLTAMRYCQTLREMPLLDPMTAHFLVELVSKAVYDKDLKVVKSRIAKDISLLDVAESLPDWQRVLVRVMSEATTRDGKGWFSRLYDDLVSDFQRSHLLEIRTWPWIVKLSVGMMAFLIFGKGILYAISKLGNFGYGAGFSMAAVRVFCFGQSDDEERRKTSEYRHRNIPVRTRHWSSGQNFGVSYEWLMKHCLAYLRCGQREGQVVVLPGRRLVGVIHFLSKLPDGAMVEISMDEQVYHICWHKSRFKELADSELGVYQHEMIRETAKSLNDRISYGVEHLPDSFQAMFCSCKRDELSGDYVPEVANLVVKKRNAALHIYAGNYQRLVPISLEYEGATVNKDCGSLIVANINGVDKLVGIHVAGIGNRGQACFIPSELQISYGQNFEINDVDVFPFEEQVGNGLSMVGLLKKEKSFHTVQKTAYKQTPDSWHLKTPCEKVPAILEKGDVRLRGTEHEGYDPYRNGLLKYVQEAGPFDDGILEEVCDGILETWYDAGSTFDLGEVSLEDTINGVEGVEYFDPLVMNTSEGYPHVLSREGTKGKSRFFSYDQGKLVPTPYLEGCIEKLESEAAERVPELVGIEHAKDEKLPRRKIFEKPKTRLFTVVPMEFNIVLRKKFLRFVRFIMMRRDVLPCQVGINPYSREWNRLAVSLLEKGDDILCCDYSSFDGLLGKHVMCHIARIINKFCGGDTRLCEQRKNLLLSCCSRYGISAGKVWRIENGIPSGVALTVILNSIFNEVIIKYIYRVAVKDKLLGASFDRYIKMVTYGDDNLISVSPTIHELFNGSIVKEGAHALGITITDGCDKTLPAIEFRSLTSCDFLKRSFRKIDGLWQGPMDMDSLWSQLHWVKTTHLEMAEAYLVNLESVLRELFLHDEGLVRLYRRRALSLGWITAENVPTIEQIRAFYDQQLNGYGVDGFGYDNLITPTQLGPLVHGKAKEMGPFEVGNFVATITTIYNYQDGDFVITLGRVANRFGNDGMVVAWDVGSGRGDLPNTGWLRCNYLRENAEIIKKIKTASCNYKRIVFLGKNSVVFPAIFLVLYLKVTDSISVEKTNLALTKAIEVTKSLGYLVNDFPELFFEGKRVRPDSVLFRRKHLAGFGTRFFVDSVREVLSGVAIEHAGQAPPCVVGEDKMGVLEWRASMCRQLGRIVGCFATWFIDDKDITSLVDGDLNIGFSDGEIECVFSVFEDGAVDHYSFKHKVVCHKRGKFSKSVMFDNKCLDAMTISERLVLFPLHRAVRDFSLKCC</sequence>
<evidence type="ECO:0000256" key="12">
    <source>
        <dbReference type="ARBA" id="ARBA00022741"/>
    </source>
</evidence>
<evidence type="ECO:0000259" key="23">
    <source>
        <dbReference type="PROSITE" id="PS51874"/>
    </source>
</evidence>
<evidence type="ECO:0000256" key="13">
    <source>
        <dbReference type="ARBA" id="ARBA00022801"/>
    </source>
</evidence>
<evidence type="ECO:0000313" key="24">
    <source>
        <dbReference type="EMBL" id="DBA54719.1"/>
    </source>
</evidence>
<dbReference type="GO" id="GO:0033644">
    <property type="term" value="C:host cell membrane"/>
    <property type="evidence" value="ECO:0007669"/>
    <property type="project" value="UniProtKB-SubCell"/>
</dbReference>
<evidence type="ECO:0000256" key="2">
    <source>
        <dbReference type="ARBA" id="ARBA00003602"/>
    </source>
</evidence>
<evidence type="ECO:0000256" key="10">
    <source>
        <dbReference type="ARBA" id="ARBA00022692"/>
    </source>
</evidence>
<comment type="function">
    <text evidence="20">Down-regulates the RNA1 polyprotein processing and enhances trans-cleavage of RNA2 polyproteins. The protease cofactor and the putative helicase seem to target the replication complexes to ER membranes. Their physical association causes the membrane rearrangement of host ER that may result in formation of the small membranous vesicles that are the site of viral RNA synthesis.</text>
</comment>
<dbReference type="SUPFAM" id="SSF52540">
    <property type="entry name" value="P-loop containing nucleoside triphosphate hydrolases"/>
    <property type="match status" value="1"/>
</dbReference>
<dbReference type="GO" id="GO:0003724">
    <property type="term" value="F:RNA helicase activity"/>
    <property type="evidence" value="ECO:0007669"/>
    <property type="project" value="InterPro"/>
</dbReference>
<organism evidence="24">
    <name type="scientific">Reaumuria songarica fabavirus</name>
    <dbReference type="NCBI Taxonomy" id="3115798"/>
    <lineage>
        <taxon>Viruses</taxon>
        <taxon>Riboviria</taxon>
        <taxon>Orthornavirae</taxon>
        <taxon>Pisuviricota</taxon>
        <taxon>Pisoniviricetes</taxon>
        <taxon>Picornavirales</taxon>
        <taxon>Secoviridae</taxon>
        <taxon>Comovirinae</taxon>
        <taxon>Fabavirus</taxon>
    </lineage>
</organism>
<dbReference type="GO" id="GO:0006508">
    <property type="term" value="P:proteolysis"/>
    <property type="evidence" value="ECO:0007669"/>
    <property type="project" value="UniProtKB-KW"/>
</dbReference>
<keyword evidence="7" id="KW-0696">RNA-directed RNA polymerase</keyword>
<keyword evidence="17" id="KW-1133">Transmembrane helix</keyword>
<feature type="domain" description="RdRp catalytic" evidence="21">
    <location>
        <begin position="1381"/>
        <end position="1507"/>
    </location>
</feature>
<dbReference type="EMBL" id="BK065050">
    <property type="protein sequence ID" value="DBA54719.1"/>
    <property type="molecule type" value="Genomic_RNA"/>
</dbReference>
<evidence type="ECO:0000259" key="21">
    <source>
        <dbReference type="PROSITE" id="PS50507"/>
    </source>
</evidence>
<evidence type="ECO:0000256" key="1">
    <source>
        <dbReference type="ARBA" id="ARBA00002583"/>
    </source>
</evidence>
<dbReference type="InterPro" id="IPR007094">
    <property type="entry name" value="RNA-dir_pol_PSvirus"/>
</dbReference>
<dbReference type="Gene3D" id="3.30.70.270">
    <property type="match status" value="1"/>
</dbReference>
<evidence type="ECO:0000256" key="20">
    <source>
        <dbReference type="ARBA" id="ARBA00045667"/>
    </source>
</evidence>
<dbReference type="Pfam" id="PF00910">
    <property type="entry name" value="RNA_helicase"/>
    <property type="match status" value="1"/>
</dbReference>
<dbReference type="SUPFAM" id="SSF56672">
    <property type="entry name" value="DNA/RNA polymerases"/>
    <property type="match status" value="1"/>
</dbReference>
<comment type="function">
    <text evidence="1">Plays a role in RNA replication. It is covalently linked to the 5'terminus of both viral single-stranded RNA1 and RNA2 molecules.</text>
</comment>
<dbReference type="SUPFAM" id="SSF50494">
    <property type="entry name" value="Trypsin-like serine proteases"/>
    <property type="match status" value="1"/>
</dbReference>
<comment type="subcellular location">
    <subcellularLocation>
        <location evidence="4">Host endoplasmic reticulum</location>
    </subcellularLocation>
    <subcellularLocation>
        <location evidence="5">Host membrane</location>
        <topology evidence="5">Single-pass membrane protein</topology>
    </subcellularLocation>
</comment>
<dbReference type="InterPro" id="IPR027417">
    <property type="entry name" value="P-loop_NTPase"/>
</dbReference>
<dbReference type="GO" id="GO:0003723">
    <property type="term" value="F:RNA binding"/>
    <property type="evidence" value="ECO:0007669"/>
    <property type="project" value="InterPro"/>
</dbReference>
<dbReference type="PROSITE" id="PS51874">
    <property type="entry name" value="PCV_3C_PRO"/>
    <property type="match status" value="1"/>
</dbReference>
<keyword evidence="9" id="KW-0808">Transferase</keyword>
<evidence type="ECO:0000256" key="4">
    <source>
        <dbReference type="ARBA" id="ARBA00004354"/>
    </source>
</evidence>
<dbReference type="InterPro" id="IPR043128">
    <property type="entry name" value="Rev_trsase/Diguanyl_cyclase"/>
</dbReference>
<dbReference type="GO" id="GO:0004197">
    <property type="term" value="F:cysteine-type endopeptidase activity"/>
    <property type="evidence" value="ECO:0007669"/>
    <property type="project" value="InterPro"/>
</dbReference>
<evidence type="ECO:0000256" key="8">
    <source>
        <dbReference type="ARBA" id="ARBA00022670"/>
    </source>
</evidence>
<evidence type="ECO:0000256" key="19">
    <source>
        <dbReference type="ARBA" id="ARBA00032135"/>
    </source>
</evidence>
<dbReference type="InterPro" id="IPR043502">
    <property type="entry name" value="DNA/RNA_pol_sf"/>
</dbReference>
<dbReference type="GO" id="GO:0044165">
    <property type="term" value="C:host cell endoplasmic reticulum"/>
    <property type="evidence" value="ECO:0007669"/>
    <property type="project" value="UniProtKB-SubCell"/>
</dbReference>
<protein>
    <recommendedName>
        <fullName evidence="6">RNA1 polyprotein</fullName>
    </recommendedName>
    <alternativeName>
        <fullName evidence="19">Genome polyprotein B</fullName>
    </alternativeName>
</protein>
<keyword evidence="10" id="KW-0812">Transmembrane</keyword>
<evidence type="ECO:0000256" key="17">
    <source>
        <dbReference type="ARBA" id="ARBA00022989"/>
    </source>
</evidence>
<keyword evidence="13" id="KW-0378">Hydrolase</keyword>
<dbReference type="PROSITE" id="PS50507">
    <property type="entry name" value="RDRP_SSRNA_POS"/>
    <property type="match status" value="1"/>
</dbReference>
<keyword evidence="11" id="KW-0548">Nucleotidyltransferase</keyword>
<evidence type="ECO:0000256" key="7">
    <source>
        <dbReference type="ARBA" id="ARBA00022484"/>
    </source>
</evidence>
<dbReference type="InterPro" id="IPR000605">
    <property type="entry name" value="Helicase_SF3_ssDNA/RNA_vir"/>
</dbReference>
<dbReference type="GO" id="GO:0006351">
    <property type="term" value="P:DNA-templated transcription"/>
    <property type="evidence" value="ECO:0007669"/>
    <property type="project" value="InterPro"/>
</dbReference>
<dbReference type="InterPro" id="IPR001205">
    <property type="entry name" value="RNA-dir_pol_C"/>
</dbReference>
<keyword evidence="17" id="KW-0472">Membrane</keyword>
<evidence type="ECO:0000256" key="14">
    <source>
        <dbReference type="ARBA" id="ARBA00022807"/>
    </source>
</evidence>
<dbReference type="InterPro" id="IPR004004">
    <property type="entry name" value="Helic/Pol/Pept_Calicivir-typ"/>
</dbReference>
<dbReference type="InterPro" id="IPR044067">
    <property type="entry name" value="PCV_3C_PRO"/>
</dbReference>